<evidence type="ECO:0000259" key="6">
    <source>
        <dbReference type="SMART" id="SM00249"/>
    </source>
</evidence>
<dbReference type="Proteomes" id="UP001610563">
    <property type="component" value="Unassembled WGS sequence"/>
</dbReference>
<evidence type="ECO:0000256" key="3">
    <source>
        <dbReference type="ARBA" id="ARBA00022833"/>
    </source>
</evidence>
<comment type="caution">
    <text evidence="7">The sequence shown here is derived from an EMBL/GenBank/DDBJ whole genome shotgun (WGS) entry which is preliminary data.</text>
</comment>
<name>A0ABR4FPC1_9EURO</name>
<feature type="region of interest" description="Disordered" evidence="5">
    <location>
        <begin position="158"/>
        <end position="197"/>
    </location>
</feature>
<evidence type="ECO:0000313" key="8">
    <source>
        <dbReference type="Proteomes" id="UP001610563"/>
    </source>
</evidence>
<dbReference type="SMART" id="SM00249">
    <property type="entry name" value="PHD"/>
    <property type="match status" value="1"/>
</dbReference>
<evidence type="ECO:0000256" key="5">
    <source>
        <dbReference type="SAM" id="MobiDB-lite"/>
    </source>
</evidence>
<accession>A0ABR4FPC1</accession>
<proteinExistence type="predicted"/>
<dbReference type="InterPro" id="IPR011011">
    <property type="entry name" value="Znf_FYVE_PHD"/>
</dbReference>
<sequence>MPPRKLQTRTSLASSKSGRATRARYNSRDVSQDHAQSPVPVASEEAATPTSQPQSTPQPTTQPPADGLLPPMSWSDTKVKVTSEPMSIQIQRYKDWKRNGSNHETTCRVCSRGGTLEPCHTCRLAFHTECVLLSRHVAPDGSATSYCSICVERGWHRSPPALTPPASPVLRAADEPDDVTTTTQQQAPATSRSISIPSLVTQTMGPEARQPSAPQLSQGQVDEIVKQNDLLYQFMASRTAAKRQYDTLATAESEPLSATETPTQKRQRKSRFATLSNEVEGALSVLYRELESVTSLKLQIEELQSQKRQDTQLIKLRDNDIAIMRRDLEQRRSAVLELAQLRASMSQSGELKREVDELRVRNAVLEKELEESRAQTAAAREMVNTWKGKLSQLLNT</sequence>
<keyword evidence="2" id="KW-0863">Zinc-finger</keyword>
<feature type="region of interest" description="Disordered" evidence="5">
    <location>
        <begin position="249"/>
        <end position="271"/>
    </location>
</feature>
<dbReference type="InterPro" id="IPR001965">
    <property type="entry name" value="Znf_PHD"/>
</dbReference>
<evidence type="ECO:0000256" key="1">
    <source>
        <dbReference type="ARBA" id="ARBA00022723"/>
    </source>
</evidence>
<keyword evidence="3" id="KW-0862">Zinc</keyword>
<dbReference type="EMBL" id="JBFTWV010000155">
    <property type="protein sequence ID" value="KAL2785096.1"/>
    <property type="molecule type" value="Genomic_DNA"/>
</dbReference>
<feature type="compositionally biased region" description="Polar residues" evidence="5">
    <location>
        <begin position="8"/>
        <end position="18"/>
    </location>
</feature>
<evidence type="ECO:0000256" key="2">
    <source>
        <dbReference type="ARBA" id="ARBA00022771"/>
    </source>
</evidence>
<protein>
    <recommendedName>
        <fullName evidence="6">Zinc finger PHD-type domain-containing protein</fullName>
    </recommendedName>
</protein>
<reference evidence="7 8" key="1">
    <citation type="submission" date="2024-07" db="EMBL/GenBank/DDBJ databases">
        <title>Section-level genome sequencing and comparative genomics of Aspergillus sections Usti and Cavernicolus.</title>
        <authorList>
            <consortium name="Lawrence Berkeley National Laboratory"/>
            <person name="Nybo J.L."/>
            <person name="Vesth T.C."/>
            <person name="Theobald S."/>
            <person name="Frisvad J.C."/>
            <person name="Larsen T.O."/>
            <person name="Kjaerboelling I."/>
            <person name="Rothschild-Mancinelli K."/>
            <person name="Lyhne E.K."/>
            <person name="Kogle M.E."/>
            <person name="Barry K."/>
            <person name="Clum A."/>
            <person name="Na H."/>
            <person name="Ledsgaard L."/>
            <person name="Lin J."/>
            <person name="Lipzen A."/>
            <person name="Kuo A."/>
            <person name="Riley R."/>
            <person name="Mondo S."/>
            <person name="Labutti K."/>
            <person name="Haridas S."/>
            <person name="Pangalinan J."/>
            <person name="Salamov A.A."/>
            <person name="Simmons B.A."/>
            <person name="Magnuson J.K."/>
            <person name="Chen J."/>
            <person name="Drula E."/>
            <person name="Henrissat B."/>
            <person name="Wiebenga A."/>
            <person name="Lubbers R.J."/>
            <person name="Gomes A.C."/>
            <person name="Makela M.R."/>
            <person name="Stajich J."/>
            <person name="Grigoriev I.V."/>
            <person name="Mortensen U.H."/>
            <person name="De Vries R.P."/>
            <person name="Baker S.E."/>
            <person name="Andersen M.R."/>
        </authorList>
    </citation>
    <scope>NUCLEOTIDE SEQUENCE [LARGE SCALE GENOMIC DNA]</scope>
    <source>
        <strain evidence="7 8">CBS 209.92</strain>
    </source>
</reference>
<feature type="domain" description="Zinc finger PHD-type" evidence="6">
    <location>
        <begin position="106"/>
        <end position="151"/>
    </location>
</feature>
<dbReference type="InterPro" id="IPR013083">
    <property type="entry name" value="Znf_RING/FYVE/PHD"/>
</dbReference>
<dbReference type="Gene3D" id="3.30.40.10">
    <property type="entry name" value="Zinc/RING finger domain, C3HC4 (zinc finger)"/>
    <property type="match status" value="1"/>
</dbReference>
<organism evidence="7 8">
    <name type="scientific">Aspergillus keveii</name>
    <dbReference type="NCBI Taxonomy" id="714993"/>
    <lineage>
        <taxon>Eukaryota</taxon>
        <taxon>Fungi</taxon>
        <taxon>Dikarya</taxon>
        <taxon>Ascomycota</taxon>
        <taxon>Pezizomycotina</taxon>
        <taxon>Eurotiomycetes</taxon>
        <taxon>Eurotiomycetidae</taxon>
        <taxon>Eurotiales</taxon>
        <taxon>Aspergillaceae</taxon>
        <taxon>Aspergillus</taxon>
        <taxon>Aspergillus subgen. Nidulantes</taxon>
    </lineage>
</organism>
<evidence type="ECO:0000256" key="4">
    <source>
        <dbReference type="SAM" id="Coils"/>
    </source>
</evidence>
<evidence type="ECO:0000313" key="7">
    <source>
        <dbReference type="EMBL" id="KAL2785096.1"/>
    </source>
</evidence>
<feature type="region of interest" description="Disordered" evidence="5">
    <location>
        <begin position="1"/>
        <end position="75"/>
    </location>
</feature>
<keyword evidence="8" id="KW-1185">Reference proteome</keyword>
<dbReference type="SUPFAM" id="SSF57903">
    <property type="entry name" value="FYVE/PHD zinc finger"/>
    <property type="match status" value="1"/>
</dbReference>
<gene>
    <name evidence="7" type="ORF">BJX66DRAFT_315527</name>
</gene>
<feature type="coiled-coil region" evidence="4">
    <location>
        <begin position="348"/>
        <end position="382"/>
    </location>
</feature>
<keyword evidence="1" id="KW-0479">Metal-binding</keyword>
<feature type="compositionally biased region" description="Low complexity" evidence="5">
    <location>
        <begin position="48"/>
        <end position="59"/>
    </location>
</feature>
<feature type="compositionally biased region" description="Polar residues" evidence="5">
    <location>
        <begin position="187"/>
        <end position="197"/>
    </location>
</feature>
<keyword evidence="4" id="KW-0175">Coiled coil</keyword>